<protein>
    <submittedName>
        <fullName evidence="2">Uncharacterized protein</fullName>
    </submittedName>
</protein>
<feature type="transmembrane region" description="Helical" evidence="1">
    <location>
        <begin position="6"/>
        <end position="28"/>
    </location>
</feature>
<proteinExistence type="predicted"/>
<keyword evidence="1" id="KW-0472">Membrane</keyword>
<accession>A0A1F6D8U1</accession>
<evidence type="ECO:0000313" key="2">
    <source>
        <dbReference type="EMBL" id="OGG57737.1"/>
    </source>
</evidence>
<dbReference type="EMBL" id="MFKX01000013">
    <property type="protein sequence ID" value="OGG57737.1"/>
    <property type="molecule type" value="Genomic_DNA"/>
</dbReference>
<evidence type="ECO:0000256" key="1">
    <source>
        <dbReference type="SAM" id="Phobius"/>
    </source>
</evidence>
<dbReference type="AlphaFoldDB" id="A0A1F6D8U1"/>
<sequence length="409" mass="43970">MQTTSVVRYVLIVAIVLILTALGGWYFFIRAKQAEIKEADAGRGADLPEQSVGSAFGSTYENIVSSLSSMVNGERSADTQVQRLAQVNKSQTAGAGFVESGTSTRLRFVERGTGFIFDVIPETLALERLTNILIPRTYEALVTENGRLIVRGTEEDGGVTTTVASVAATSTSEGSRTLTQKRLPNGIRSITANKTGGEILYVVEGPTGAVASRAAWDGTKAKEVFTSAVSGWQLHWLGSERIVLVQNPSDNIPGYSYEVQKNGALSPLLRPVPGLTLLPHPSSRALLYGASSGALTLFVRVSATSTSVSLPIRTIADKCVWDPKQQSIAYCAVPQSLPAPSFLDRWYRGEAHTADAWWRVDAGAASAELLFSPGSFVLDVERPVIDKSGNYIAFVNAVDKSLWLLRIAE</sequence>
<reference evidence="2 3" key="1">
    <citation type="journal article" date="2016" name="Nat. Commun.">
        <title>Thousands of microbial genomes shed light on interconnected biogeochemical processes in an aquifer system.</title>
        <authorList>
            <person name="Anantharaman K."/>
            <person name="Brown C.T."/>
            <person name="Hug L.A."/>
            <person name="Sharon I."/>
            <person name="Castelle C.J."/>
            <person name="Probst A.J."/>
            <person name="Thomas B.C."/>
            <person name="Singh A."/>
            <person name="Wilkins M.J."/>
            <person name="Karaoz U."/>
            <person name="Brodie E.L."/>
            <person name="Williams K.H."/>
            <person name="Hubbard S.S."/>
            <person name="Banfield J.F."/>
        </authorList>
    </citation>
    <scope>NUCLEOTIDE SEQUENCE [LARGE SCALE GENOMIC DNA]</scope>
</reference>
<keyword evidence="1" id="KW-1133">Transmembrane helix</keyword>
<keyword evidence="1" id="KW-0812">Transmembrane</keyword>
<name>A0A1F6D8U1_9BACT</name>
<organism evidence="2 3">
    <name type="scientific">Candidatus Kaiserbacteria bacterium RIFCSPHIGHO2_01_FULL_55_17</name>
    <dbReference type="NCBI Taxonomy" id="1798484"/>
    <lineage>
        <taxon>Bacteria</taxon>
        <taxon>Candidatus Kaiseribacteriota</taxon>
    </lineage>
</organism>
<evidence type="ECO:0000313" key="3">
    <source>
        <dbReference type="Proteomes" id="UP000177958"/>
    </source>
</evidence>
<gene>
    <name evidence="2" type="ORF">A2853_04290</name>
</gene>
<dbReference type="Proteomes" id="UP000177958">
    <property type="component" value="Unassembled WGS sequence"/>
</dbReference>
<comment type="caution">
    <text evidence="2">The sequence shown here is derived from an EMBL/GenBank/DDBJ whole genome shotgun (WGS) entry which is preliminary data.</text>
</comment>